<accession>A0A561ETR6</accession>
<gene>
    <name evidence="3" type="ORF">FB465_4072</name>
</gene>
<organism evidence="3 4">
    <name type="scientific">Kitasatospora atroaurantiaca</name>
    <dbReference type="NCBI Taxonomy" id="285545"/>
    <lineage>
        <taxon>Bacteria</taxon>
        <taxon>Bacillati</taxon>
        <taxon>Actinomycetota</taxon>
        <taxon>Actinomycetes</taxon>
        <taxon>Kitasatosporales</taxon>
        <taxon>Streptomycetaceae</taxon>
        <taxon>Kitasatospora</taxon>
    </lineage>
</organism>
<dbReference type="Pfam" id="PF06259">
    <property type="entry name" value="Abhydrolase_8"/>
    <property type="match status" value="1"/>
</dbReference>
<dbReference type="EMBL" id="VIVR01000001">
    <property type="protein sequence ID" value="TWE18971.1"/>
    <property type="molecule type" value="Genomic_DNA"/>
</dbReference>
<evidence type="ECO:0000259" key="2">
    <source>
        <dbReference type="Pfam" id="PF06259"/>
    </source>
</evidence>
<evidence type="ECO:0000313" key="4">
    <source>
        <dbReference type="Proteomes" id="UP000318416"/>
    </source>
</evidence>
<proteinExistence type="predicted"/>
<dbReference type="RefSeq" id="WP_170290645.1">
    <property type="nucleotide sequence ID" value="NZ_BAAABR010000045.1"/>
</dbReference>
<feature type="region of interest" description="Disordered" evidence="1">
    <location>
        <begin position="1"/>
        <end position="20"/>
    </location>
</feature>
<protein>
    <submittedName>
        <fullName evidence="3">Alpha/beta hydrolase family protein</fullName>
    </submittedName>
</protein>
<evidence type="ECO:0000313" key="3">
    <source>
        <dbReference type="EMBL" id="TWE18971.1"/>
    </source>
</evidence>
<dbReference type="GO" id="GO:0016787">
    <property type="term" value="F:hydrolase activity"/>
    <property type="evidence" value="ECO:0007669"/>
    <property type="project" value="UniProtKB-KW"/>
</dbReference>
<dbReference type="AlphaFoldDB" id="A0A561ETR6"/>
<dbReference type="Proteomes" id="UP000318416">
    <property type="component" value="Unassembled WGS sequence"/>
</dbReference>
<sequence>MDATSPGLAPTALDRPPLDRNELDENALQASRPEDVAAAAEAYGALVATLEELHEEWRQSVAGRVRASGWQGRAGELATRTIDTTTGRLQSAQRELALVRDTLREAAETFRLARSRCLRQGPYALASAPGSALEEAHRADRATAERLARLAARARDGRALDAAPADTELQRASIPADTLGGLLGRPVVPPQGTSPTRVAAWWRGLDPDQRRELTQAHPQLIGNLDGLPARDRDRANRLLLTRLLDRYEQQASPDRRLLQGLRAIQRRLAAEHGDVLLLGLGDQGQGRGILCFGDPDSADDVAVFVPGFGTELAAVGGGDADRAQRVGSGASAYGQGRTTASMVWLGYDPPPNEGLDPRSLAVAGDRRAREGAVEYGRFLAGLRAARPGPPAHVTAVGHSYGSLLVGLAAQQPGGPVADEVVLVGSPGTGAKRADQLGVGADHVYVGAAECDPVSRLPGGSAVAGRLEAGGVLGAVVSQALKPPDELWFGRDPADASFGARRFKVAPGEARDAFASHSAYFDDSSESLANIARVVAGRGEEITVATGR</sequence>
<name>A0A561ETR6_9ACTN</name>
<keyword evidence="3" id="KW-0378">Hydrolase</keyword>
<dbReference type="SUPFAM" id="SSF53474">
    <property type="entry name" value="alpha/beta-Hydrolases"/>
    <property type="match status" value="1"/>
</dbReference>
<dbReference type="InterPro" id="IPR010427">
    <property type="entry name" value="DUF1023"/>
</dbReference>
<comment type="caution">
    <text evidence="3">The sequence shown here is derived from an EMBL/GenBank/DDBJ whole genome shotgun (WGS) entry which is preliminary data.</text>
</comment>
<evidence type="ECO:0000256" key="1">
    <source>
        <dbReference type="SAM" id="MobiDB-lite"/>
    </source>
</evidence>
<reference evidence="3 4" key="1">
    <citation type="submission" date="2019-06" db="EMBL/GenBank/DDBJ databases">
        <title>Sequencing the genomes of 1000 actinobacteria strains.</title>
        <authorList>
            <person name="Klenk H.-P."/>
        </authorList>
    </citation>
    <scope>NUCLEOTIDE SEQUENCE [LARGE SCALE GENOMIC DNA]</scope>
    <source>
        <strain evidence="3 4">DSM 41649</strain>
    </source>
</reference>
<keyword evidence="4" id="KW-1185">Reference proteome</keyword>
<feature type="domain" description="DUF1023" evidence="2">
    <location>
        <begin position="284"/>
        <end position="457"/>
    </location>
</feature>
<dbReference type="InterPro" id="IPR029058">
    <property type="entry name" value="AB_hydrolase_fold"/>
</dbReference>